<organism evidence="2 3">
    <name type="scientific">Cercospora kikuchii</name>
    <dbReference type="NCBI Taxonomy" id="84275"/>
    <lineage>
        <taxon>Eukaryota</taxon>
        <taxon>Fungi</taxon>
        <taxon>Dikarya</taxon>
        <taxon>Ascomycota</taxon>
        <taxon>Pezizomycotina</taxon>
        <taxon>Dothideomycetes</taxon>
        <taxon>Dothideomycetidae</taxon>
        <taxon>Mycosphaerellales</taxon>
        <taxon>Mycosphaerellaceae</taxon>
        <taxon>Cercospora</taxon>
    </lineage>
</organism>
<feature type="compositionally biased region" description="Low complexity" evidence="1">
    <location>
        <begin position="61"/>
        <end position="72"/>
    </location>
</feature>
<name>A0A9P3CJY7_9PEZI</name>
<feature type="compositionally biased region" description="Basic and acidic residues" evidence="1">
    <location>
        <begin position="119"/>
        <end position="131"/>
    </location>
</feature>
<proteinExistence type="predicted"/>
<keyword evidence="3" id="KW-1185">Reference proteome</keyword>
<evidence type="ECO:0000313" key="2">
    <source>
        <dbReference type="EMBL" id="GIZ45834.1"/>
    </source>
</evidence>
<dbReference type="Proteomes" id="UP000825890">
    <property type="component" value="Unassembled WGS sequence"/>
</dbReference>
<gene>
    <name evidence="2" type="ORF">CKM354_000898500</name>
</gene>
<reference evidence="2 3" key="1">
    <citation type="submission" date="2021-01" db="EMBL/GenBank/DDBJ databases">
        <title>Cercospora kikuchii MAFF 305040 whole genome shotgun sequence.</title>
        <authorList>
            <person name="Kashiwa T."/>
            <person name="Suzuki T."/>
        </authorList>
    </citation>
    <scope>NUCLEOTIDE SEQUENCE [LARGE SCALE GENOMIC DNA]</scope>
    <source>
        <strain evidence="2 3">MAFF 305040</strain>
    </source>
</reference>
<dbReference type="EMBL" id="BOLY01000006">
    <property type="protein sequence ID" value="GIZ45834.1"/>
    <property type="molecule type" value="Genomic_DNA"/>
</dbReference>
<feature type="region of interest" description="Disordered" evidence="1">
    <location>
        <begin position="363"/>
        <end position="394"/>
    </location>
</feature>
<evidence type="ECO:0000313" key="3">
    <source>
        <dbReference type="Proteomes" id="UP000825890"/>
    </source>
</evidence>
<dbReference type="RefSeq" id="XP_044660321.1">
    <property type="nucleotide sequence ID" value="XM_044804386.1"/>
</dbReference>
<accession>A0A9P3CJY7</accession>
<feature type="compositionally biased region" description="Basic and acidic residues" evidence="1">
    <location>
        <begin position="83"/>
        <end position="100"/>
    </location>
</feature>
<feature type="region of interest" description="Disordered" evidence="1">
    <location>
        <begin position="1"/>
        <end position="135"/>
    </location>
</feature>
<protein>
    <submittedName>
        <fullName evidence="2">Uncharacterized protein</fullName>
    </submittedName>
</protein>
<feature type="compositionally biased region" description="Basic and acidic residues" evidence="1">
    <location>
        <begin position="367"/>
        <end position="391"/>
    </location>
</feature>
<dbReference type="GeneID" id="68294560"/>
<evidence type="ECO:0000256" key="1">
    <source>
        <dbReference type="SAM" id="MobiDB-lite"/>
    </source>
</evidence>
<comment type="caution">
    <text evidence="2">The sequence shown here is derived from an EMBL/GenBank/DDBJ whole genome shotgun (WGS) entry which is preliminary data.</text>
</comment>
<sequence>MLRARRPPLRIASRPWTAEVASHRRSFASRGEQPPSQPNGNNANRDGKQDDTKPSSGAVPSANAQSASATATKPSLIEQLFPEETKRYEKQQEAAAREVPKLPLDTLPPIPTPRRPKKSREEDRHEHESSVARRLRSAMEHAPPGTAVLVLRNASKNLLTEDFRRLIPQGKHIEGWTLEESDILQVIPERDLSTLEQQNLYYIIFTSQIGAYTYQQHVTRIHKLAAIHTPTSNTSPIPPPPGYMIEGLDAHAAIQAYALKPPSQKLELHQLKRPFTPLVESIVKFGGYKGIVQRVGKMPVEVRLTMEGPQLHASRLKHIFLETGKCRNLSWSGGENYELDITKWEARVSPSSADVSEFAQKNAAGIRDGRQSDESGKQLKKAKKDEPDMHSMRTPPHVFIVGFHTEDAAQSFMAYWHKRKLELPNAKAPDFEDDSPPVAHVELLW</sequence>
<dbReference type="OrthoDB" id="5332316at2759"/>
<dbReference type="AlphaFoldDB" id="A0A9P3CJY7"/>